<sequence length="216" mass="22694">MRNTLVALIAGTVLCGCLSDDGSGLIRDDLAANDPSGNSSPMISGNPPPAILVSEMYDFTPSAYDPDGDSLTFTITNKPTWASFDTKTGRLSGQPTLGNVGTIANIVISVSDGEASDSLRAFSVTVSQTALGNVTLSWVAPTQNADGSPLTDLAGYKIFYGKSSRTYSHEILISNSGMTTYVVDNLVPDTYYFAAKSFNTSGVESEYSGEAVRTVN</sequence>
<dbReference type="GO" id="GO:0005509">
    <property type="term" value="F:calcium ion binding"/>
    <property type="evidence" value="ECO:0007669"/>
    <property type="project" value="InterPro"/>
</dbReference>
<dbReference type="Pfam" id="PF05345">
    <property type="entry name" value="He_PIG"/>
    <property type="match status" value="1"/>
</dbReference>
<organism evidence="2">
    <name type="scientific">uncultured bacterium ws198A12</name>
    <dbReference type="NCBI Taxonomy" id="1131830"/>
    <lineage>
        <taxon>Bacteria</taxon>
        <taxon>environmental samples</taxon>
    </lineage>
</organism>
<evidence type="ECO:0000259" key="1">
    <source>
        <dbReference type="PROSITE" id="PS50853"/>
    </source>
</evidence>
<dbReference type="GO" id="GO:0016020">
    <property type="term" value="C:membrane"/>
    <property type="evidence" value="ECO:0007669"/>
    <property type="project" value="InterPro"/>
</dbReference>
<protein>
    <submittedName>
        <fullName evidence="2">Fibronectin type III domain protein</fullName>
    </submittedName>
</protein>
<evidence type="ECO:0000313" key="2">
    <source>
        <dbReference type="EMBL" id="AFI78769.1"/>
    </source>
</evidence>
<dbReference type="InterPro" id="IPR036116">
    <property type="entry name" value="FN3_sf"/>
</dbReference>
<dbReference type="Gene3D" id="2.60.40.10">
    <property type="entry name" value="Immunoglobulins"/>
    <property type="match status" value="2"/>
</dbReference>
<dbReference type="InterPro" id="IPR015919">
    <property type="entry name" value="Cadherin-like_sf"/>
</dbReference>
<feature type="domain" description="Fibronectin type-III" evidence="1">
    <location>
        <begin position="120"/>
        <end position="216"/>
    </location>
</feature>
<dbReference type="PROSITE" id="PS51257">
    <property type="entry name" value="PROKAR_LIPOPROTEIN"/>
    <property type="match status" value="1"/>
</dbReference>
<reference evidence="2" key="1">
    <citation type="journal article" date="2012" name="ISME J.">
        <title>Roseobacter clade bacteria are abundant in coastal sediments and encode a novel combination of sulfur oxidation genes.</title>
        <authorList>
            <person name="Lenk S."/>
            <person name="Moraru C."/>
            <person name="Hahnke S."/>
            <person name="Arnds J."/>
            <person name="Richter M."/>
            <person name="Kube M."/>
            <person name="Reinhardt R."/>
            <person name="Brinkhoff T."/>
            <person name="Harder J."/>
            <person name="Amann R."/>
            <person name="Mussmann M."/>
        </authorList>
    </citation>
    <scope>NUCLEOTIDE SEQUENCE</scope>
</reference>
<dbReference type="CDD" id="cd00063">
    <property type="entry name" value="FN3"/>
    <property type="match status" value="1"/>
</dbReference>
<gene>
    <name evidence="2" type="ORF">ws198A12_0017</name>
</gene>
<dbReference type="InterPro" id="IPR003961">
    <property type="entry name" value="FN3_dom"/>
</dbReference>
<proteinExistence type="predicted"/>
<dbReference type="AlphaFoldDB" id="I1X5J4"/>
<name>I1X5J4_9BACT</name>
<accession>I1X5J4</accession>
<dbReference type="InterPro" id="IPR013783">
    <property type="entry name" value="Ig-like_fold"/>
</dbReference>
<dbReference type="SUPFAM" id="SSF49313">
    <property type="entry name" value="Cadherin-like"/>
    <property type="match status" value="1"/>
</dbReference>
<dbReference type="EMBL" id="JQ256790">
    <property type="protein sequence ID" value="AFI78769.1"/>
    <property type="molecule type" value="Genomic_DNA"/>
</dbReference>
<dbReference type="PROSITE" id="PS50853">
    <property type="entry name" value="FN3"/>
    <property type="match status" value="1"/>
</dbReference>
<dbReference type="SUPFAM" id="SSF49265">
    <property type="entry name" value="Fibronectin type III"/>
    <property type="match status" value="1"/>
</dbReference>